<proteinExistence type="predicted"/>
<dbReference type="InterPro" id="IPR051468">
    <property type="entry name" value="Fungal_SecMetab_SDRs"/>
</dbReference>
<dbReference type="InterPro" id="IPR002347">
    <property type="entry name" value="SDR_fam"/>
</dbReference>
<evidence type="ECO:0000313" key="1">
    <source>
        <dbReference type="EMBL" id="BAD79716.1"/>
    </source>
</evidence>
<accession>A0A0H3K6F0</accession>
<dbReference type="Proteomes" id="UP000001175">
    <property type="component" value="Chromosome"/>
</dbReference>
<dbReference type="PRINTS" id="PR00081">
    <property type="entry name" value="GDHRDH"/>
</dbReference>
<sequence length="254" mass="27374">MTAAFQPRFAFIQGASRGIGLAFVENLLAQPQVECVLASSRQPAESSGLQALRQQYGDRLQLIPLNLADDQAIAAAAEKAAAIVPRLDLLVNASGFLHGNGLAPEKRLAQVSRELLLQTFTTNTFGPILMVQALEPLFKHKEPAVLANISARVGSIGDNQLGGWYSYRASKSALNMLTRTLALEWQRRHPNAIVVALHPGTTATDLSAPFQANVPPEKLFSPDRTVRQLLAVISGLTAADSGQFFAWDGSPIPW</sequence>
<dbReference type="GO" id="GO:0016491">
    <property type="term" value="F:oxidoreductase activity"/>
    <property type="evidence" value="ECO:0007669"/>
    <property type="project" value="TreeGrafter"/>
</dbReference>
<dbReference type="InterPro" id="IPR036291">
    <property type="entry name" value="NAD(P)-bd_dom_sf"/>
</dbReference>
<dbReference type="Pfam" id="PF00106">
    <property type="entry name" value="adh_short"/>
    <property type="match status" value="1"/>
</dbReference>
<evidence type="ECO:0000313" key="2">
    <source>
        <dbReference type="Proteomes" id="UP000001175"/>
    </source>
</evidence>
<dbReference type="PANTHER" id="PTHR43544">
    <property type="entry name" value="SHORT-CHAIN DEHYDROGENASE/REDUCTASE"/>
    <property type="match status" value="1"/>
</dbReference>
<dbReference type="GO" id="GO:0005737">
    <property type="term" value="C:cytoplasm"/>
    <property type="evidence" value="ECO:0007669"/>
    <property type="project" value="TreeGrafter"/>
</dbReference>
<dbReference type="RefSeq" id="WP_011243836.1">
    <property type="nucleotide sequence ID" value="NC_006576.1"/>
</dbReference>
<dbReference type="eggNOG" id="COG1028">
    <property type="taxonomic scope" value="Bacteria"/>
</dbReference>
<organism evidence="1 2">
    <name type="scientific">Synechococcus sp. (strain ATCC 27144 / PCC 6301 / SAUG 1402/1)</name>
    <name type="common">Anacystis nidulans</name>
    <dbReference type="NCBI Taxonomy" id="269084"/>
    <lineage>
        <taxon>Bacteria</taxon>
        <taxon>Bacillati</taxon>
        <taxon>Cyanobacteriota</taxon>
        <taxon>Cyanophyceae</taxon>
        <taxon>Synechococcales</taxon>
        <taxon>Synechococcaceae</taxon>
        <taxon>Synechococcus</taxon>
    </lineage>
</organism>
<protein>
    <submittedName>
        <fullName evidence="1">Probable short chain dehydrogenase</fullName>
    </submittedName>
</protein>
<dbReference type="SUPFAM" id="SSF51735">
    <property type="entry name" value="NAD(P)-binding Rossmann-fold domains"/>
    <property type="match status" value="1"/>
</dbReference>
<dbReference type="Gene3D" id="3.40.50.720">
    <property type="entry name" value="NAD(P)-binding Rossmann-like Domain"/>
    <property type="match status" value="1"/>
</dbReference>
<dbReference type="AlphaFoldDB" id="A0A0H3K6F0"/>
<gene>
    <name evidence="1" type="primary">csgA</name>
    <name evidence="1" type="ordered locus">syc1526_c</name>
</gene>
<dbReference type="GeneID" id="72431484"/>
<dbReference type="CDD" id="cd05325">
    <property type="entry name" value="carb_red_sniffer_like_SDR_c"/>
    <property type="match status" value="1"/>
</dbReference>
<reference evidence="1 2" key="1">
    <citation type="journal article" date="2007" name="Photosyn. Res.">
        <title>Complete nucleotide sequence of the freshwater unicellular cyanobacterium Synechococcus elongatus PCC 6301 chromosome: gene content and organization.</title>
        <authorList>
            <person name="Sugita C."/>
            <person name="Ogata K."/>
            <person name="Shikata M."/>
            <person name="Jikuya H."/>
            <person name="Takano J."/>
            <person name="Furumichi M."/>
            <person name="Kanehisa M."/>
            <person name="Omata T."/>
            <person name="Sugiura M."/>
            <person name="Sugita M."/>
        </authorList>
    </citation>
    <scope>NUCLEOTIDE SEQUENCE [LARGE SCALE GENOMIC DNA]</scope>
    <source>
        <strain evidence="2">ATCC 27144 / PCC 6301 / SAUG 1402/1</strain>
    </source>
</reference>
<dbReference type="PANTHER" id="PTHR43544:SF12">
    <property type="entry name" value="NAD(P)-BINDING ROSSMANN-FOLD SUPERFAMILY PROTEIN"/>
    <property type="match status" value="1"/>
</dbReference>
<dbReference type="KEGG" id="syc:syc1526_c"/>
<name>A0A0H3K6F0_SYNP6</name>
<dbReference type="EMBL" id="AP008231">
    <property type="protein sequence ID" value="BAD79716.1"/>
    <property type="molecule type" value="Genomic_DNA"/>
</dbReference>